<sequence>MYSATRSRQDGPHHHRRHDDTAWTAIKYTDAVFDEDERRRASYAEAECTAFTGKSKKYHATARLLFRRVKRLGRVHLPDGQGELFTTHRFHAAISDTALGLIEAEGAHRRHNIIEQVFADLADVALGHLASGKITENNRSATLVRFPPRRPCRSI</sequence>
<evidence type="ECO:0000313" key="1">
    <source>
        <dbReference type="EMBL" id="GGN64164.1"/>
    </source>
</evidence>
<proteinExistence type="predicted"/>
<dbReference type="EMBL" id="BMMM01000005">
    <property type="protein sequence ID" value="GGN64164.1"/>
    <property type="molecule type" value="Genomic_DNA"/>
</dbReference>
<protein>
    <submittedName>
        <fullName evidence="1">Uncharacterized protein</fullName>
    </submittedName>
</protein>
<evidence type="ECO:0000313" key="2">
    <source>
        <dbReference type="Proteomes" id="UP000600365"/>
    </source>
</evidence>
<keyword evidence="2" id="KW-1185">Reference proteome</keyword>
<name>A0A917Y2J9_9ACTN</name>
<dbReference type="Proteomes" id="UP000600365">
    <property type="component" value="Unassembled WGS sequence"/>
</dbReference>
<gene>
    <name evidence="1" type="ORF">GCM10011579_033310</name>
</gene>
<dbReference type="RefSeq" id="WP_189186771.1">
    <property type="nucleotide sequence ID" value="NZ_BMMM01000005.1"/>
</dbReference>
<comment type="caution">
    <text evidence="1">The sequence shown here is derived from an EMBL/GenBank/DDBJ whole genome shotgun (WGS) entry which is preliminary data.</text>
</comment>
<reference evidence="1 2" key="1">
    <citation type="journal article" date="2014" name="Int. J. Syst. Evol. Microbiol.">
        <title>Complete genome sequence of Corynebacterium casei LMG S-19264T (=DSM 44701T), isolated from a smear-ripened cheese.</title>
        <authorList>
            <consortium name="US DOE Joint Genome Institute (JGI-PGF)"/>
            <person name="Walter F."/>
            <person name="Albersmeier A."/>
            <person name="Kalinowski J."/>
            <person name="Ruckert C."/>
        </authorList>
    </citation>
    <scope>NUCLEOTIDE SEQUENCE [LARGE SCALE GENOMIC DNA]</scope>
    <source>
        <strain evidence="1 2">CGMCC 4.7111</strain>
    </source>
</reference>
<accession>A0A917Y2J9</accession>
<organism evidence="1 2">
    <name type="scientific">Streptomyces albiflavescens</name>
    <dbReference type="NCBI Taxonomy" id="1623582"/>
    <lineage>
        <taxon>Bacteria</taxon>
        <taxon>Bacillati</taxon>
        <taxon>Actinomycetota</taxon>
        <taxon>Actinomycetes</taxon>
        <taxon>Kitasatosporales</taxon>
        <taxon>Streptomycetaceae</taxon>
        <taxon>Streptomyces</taxon>
    </lineage>
</organism>
<dbReference type="AlphaFoldDB" id="A0A917Y2J9"/>